<sequence>MAEPEDLSEPQFAKPITTNQRSPKRNKHGFTCPPLYIITKVITLIFIGILLWASLWSVIGDDALPGGNLFALFMLVVIGEIAGFIVEAIHLPGLLGMLLTGFLLRNIPCSSLRLADDIDPSWSATLRSMALVVILLRPALGLDAAALRRFVLGAVTPAVIVPSLMSLQEKGYGKDKGIPTLIIAAASCDDVLAISAYGVVLGMAFSTGNVIFSILRGPLELVIGLVYGLSGGVLVWVHSHDKKILLQAGTCEEAIFGLSKPQADRSQSHRFIYYRP</sequence>
<feature type="transmembrane region" description="Helical" evidence="3">
    <location>
        <begin position="146"/>
        <end position="167"/>
    </location>
</feature>
<accession>A0A2G8KJW4</accession>
<name>A0A2G8KJW4_STIJA</name>
<keyword evidence="3" id="KW-0472">Membrane</keyword>
<feature type="transmembrane region" description="Helical" evidence="3">
    <location>
        <begin position="35"/>
        <end position="59"/>
    </location>
</feature>
<dbReference type="PANTHER" id="PTHR31102:SF1">
    <property type="entry name" value="CATION_H+ EXCHANGER DOMAIN-CONTAINING PROTEIN"/>
    <property type="match status" value="1"/>
</dbReference>
<evidence type="ECO:0000313" key="4">
    <source>
        <dbReference type="EMBL" id="PIK48294.1"/>
    </source>
</evidence>
<comment type="caution">
    <text evidence="4">The sequence shown here is derived from an EMBL/GenBank/DDBJ whole genome shotgun (WGS) entry which is preliminary data.</text>
</comment>
<dbReference type="EMBL" id="MRZV01000530">
    <property type="protein sequence ID" value="PIK48294.1"/>
    <property type="molecule type" value="Genomic_DNA"/>
</dbReference>
<keyword evidence="3" id="KW-0812">Transmembrane</keyword>
<dbReference type="PANTHER" id="PTHR31102">
    <property type="match status" value="1"/>
</dbReference>
<feature type="transmembrane region" description="Helical" evidence="3">
    <location>
        <begin position="71"/>
        <end position="104"/>
    </location>
</feature>
<feature type="transmembrane region" description="Helical" evidence="3">
    <location>
        <begin position="217"/>
        <end position="237"/>
    </location>
</feature>
<gene>
    <name evidence="4" type="ORF">BSL78_14833</name>
</gene>
<feature type="transmembrane region" description="Helical" evidence="3">
    <location>
        <begin position="179"/>
        <end position="205"/>
    </location>
</feature>
<dbReference type="STRING" id="307972.A0A2G8KJW4"/>
<comment type="similarity">
    <text evidence="1">Belongs to the monovalent cation:proton antiporter 1 (CPA1) transporter (TC 2.A.36) family.</text>
</comment>
<protein>
    <submittedName>
        <fullName evidence="4">Putative mitochondrial sodium/hydrogen exchanger 9B2</fullName>
    </submittedName>
</protein>
<dbReference type="InterPro" id="IPR051843">
    <property type="entry name" value="CPA1_transporter"/>
</dbReference>
<dbReference type="Proteomes" id="UP000230750">
    <property type="component" value="Unassembled WGS sequence"/>
</dbReference>
<evidence type="ECO:0000256" key="1">
    <source>
        <dbReference type="ARBA" id="ARBA00007367"/>
    </source>
</evidence>
<proteinExistence type="inferred from homology"/>
<organism evidence="4 5">
    <name type="scientific">Stichopus japonicus</name>
    <name type="common">Sea cucumber</name>
    <dbReference type="NCBI Taxonomy" id="307972"/>
    <lineage>
        <taxon>Eukaryota</taxon>
        <taxon>Metazoa</taxon>
        <taxon>Echinodermata</taxon>
        <taxon>Eleutherozoa</taxon>
        <taxon>Echinozoa</taxon>
        <taxon>Holothuroidea</taxon>
        <taxon>Aspidochirotacea</taxon>
        <taxon>Aspidochirotida</taxon>
        <taxon>Stichopodidae</taxon>
        <taxon>Apostichopus</taxon>
    </lineage>
</organism>
<evidence type="ECO:0000256" key="2">
    <source>
        <dbReference type="SAM" id="MobiDB-lite"/>
    </source>
</evidence>
<reference evidence="4 5" key="1">
    <citation type="journal article" date="2017" name="PLoS Biol.">
        <title>The sea cucumber genome provides insights into morphological evolution and visceral regeneration.</title>
        <authorList>
            <person name="Zhang X."/>
            <person name="Sun L."/>
            <person name="Yuan J."/>
            <person name="Sun Y."/>
            <person name="Gao Y."/>
            <person name="Zhang L."/>
            <person name="Li S."/>
            <person name="Dai H."/>
            <person name="Hamel J.F."/>
            <person name="Liu C."/>
            <person name="Yu Y."/>
            <person name="Liu S."/>
            <person name="Lin W."/>
            <person name="Guo K."/>
            <person name="Jin S."/>
            <person name="Xu P."/>
            <person name="Storey K.B."/>
            <person name="Huan P."/>
            <person name="Zhang T."/>
            <person name="Zhou Y."/>
            <person name="Zhang J."/>
            <person name="Lin C."/>
            <person name="Li X."/>
            <person name="Xing L."/>
            <person name="Huo D."/>
            <person name="Sun M."/>
            <person name="Wang L."/>
            <person name="Mercier A."/>
            <person name="Li F."/>
            <person name="Yang H."/>
            <person name="Xiang J."/>
        </authorList>
    </citation>
    <scope>NUCLEOTIDE SEQUENCE [LARGE SCALE GENOMIC DNA]</scope>
    <source>
        <strain evidence="4">Shaxun</strain>
        <tissue evidence="4">Muscle</tissue>
    </source>
</reference>
<dbReference type="AlphaFoldDB" id="A0A2G8KJW4"/>
<dbReference type="GO" id="GO:0098662">
    <property type="term" value="P:inorganic cation transmembrane transport"/>
    <property type="evidence" value="ECO:0007669"/>
    <property type="project" value="TreeGrafter"/>
</dbReference>
<feature type="region of interest" description="Disordered" evidence="2">
    <location>
        <begin position="1"/>
        <end position="25"/>
    </location>
</feature>
<keyword evidence="3" id="KW-1133">Transmembrane helix</keyword>
<evidence type="ECO:0000313" key="5">
    <source>
        <dbReference type="Proteomes" id="UP000230750"/>
    </source>
</evidence>
<keyword evidence="5" id="KW-1185">Reference proteome</keyword>
<evidence type="ECO:0000256" key="3">
    <source>
        <dbReference type="SAM" id="Phobius"/>
    </source>
</evidence>
<dbReference type="OrthoDB" id="423807at2759"/>